<feature type="chain" id="PRO_5025512334" evidence="7">
    <location>
        <begin position="21"/>
        <end position="594"/>
    </location>
</feature>
<dbReference type="PANTHER" id="PTHR11802">
    <property type="entry name" value="SERINE PROTEASE FAMILY S10 SERINE CARBOXYPEPTIDASE"/>
    <property type="match status" value="1"/>
</dbReference>
<dbReference type="GO" id="GO:0004185">
    <property type="term" value="F:serine-type carboxypeptidase activity"/>
    <property type="evidence" value="ECO:0007669"/>
    <property type="project" value="InterPro"/>
</dbReference>
<dbReference type="SUPFAM" id="SSF53474">
    <property type="entry name" value="alpha/beta-Hydrolases"/>
    <property type="match status" value="1"/>
</dbReference>
<dbReference type="Gene3D" id="3.40.50.1820">
    <property type="entry name" value="alpha/beta hydrolase"/>
    <property type="match status" value="1"/>
</dbReference>
<comment type="similarity">
    <text evidence="1">Belongs to the peptidase S10 family.</text>
</comment>
<proteinExistence type="inferred from homology"/>
<accession>A0A6A7AJ82</accession>
<keyword evidence="5 8" id="KW-0378">Hydrolase</keyword>
<organism evidence="8 9">
    <name type="scientific">Ophiobolus disseminans</name>
    <dbReference type="NCBI Taxonomy" id="1469910"/>
    <lineage>
        <taxon>Eukaryota</taxon>
        <taxon>Fungi</taxon>
        <taxon>Dikarya</taxon>
        <taxon>Ascomycota</taxon>
        <taxon>Pezizomycotina</taxon>
        <taxon>Dothideomycetes</taxon>
        <taxon>Pleosporomycetidae</taxon>
        <taxon>Pleosporales</taxon>
        <taxon>Pleosporineae</taxon>
        <taxon>Phaeosphaeriaceae</taxon>
        <taxon>Ophiobolus</taxon>
    </lineage>
</organism>
<evidence type="ECO:0000313" key="8">
    <source>
        <dbReference type="EMBL" id="KAF2832655.1"/>
    </source>
</evidence>
<feature type="signal peptide" evidence="7">
    <location>
        <begin position="1"/>
        <end position="20"/>
    </location>
</feature>
<evidence type="ECO:0000256" key="1">
    <source>
        <dbReference type="ARBA" id="ARBA00009431"/>
    </source>
</evidence>
<keyword evidence="4 7" id="KW-0732">Signal</keyword>
<evidence type="ECO:0000256" key="6">
    <source>
        <dbReference type="ARBA" id="ARBA00023180"/>
    </source>
</evidence>
<evidence type="ECO:0000256" key="7">
    <source>
        <dbReference type="SAM" id="SignalP"/>
    </source>
</evidence>
<dbReference type="Proteomes" id="UP000799424">
    <property type="component" value="Unassembled WGS sequence"/>
</dbReference>
<keyword evidence="2" id="KW-0121">Carboxypeptidase</keyword>
<gene>
    <name evidence="8" type="ORF">CC86DRAFT_313859</name>
</gene>
<dbReference type="InterPro" id="IPR001563">
    <property type="entry name" value="Peptidase_S10"/>
</dbReference>
<keyword evidence="9" id="KW-1185">Reference proteome</keyword>
<name>A0A6A7AJ82_9PLEO</name>
<dbReference type="PRINTS" id="PR00724">
    <property type="entry name" value="CRBOXYPTASEC"/>
</dbReference>
<dbReference type="GO" id="GO:0000324">
    <property type="term" value="C:fungal-type vacuole"/>
    <property type="evidence" value="ECO:0007669"/>
    <property type="project" value="TreeGrafter"/>
</dbReference>
<dbReference type="InterPro" id="IPR029058">
    <property type="entry name" value="AB_hydrolase_fold"/>
</dbReference>
<dbReference type="Pfam" id="PF00450">
    <property type="entry name" value="Peptidase_S10"/>
    <property type="match status" value="1"/>
</dbReference>
<dbReference type="OrthoDB" id="443318at2759"/>
<evidence type="ECO:0000256" key="5">
    <source>
        <dbReference type="ARBA" id="ARBA00022801"/>
    </source>
</evidence>
<dbReference type="GO" id="GO:0006508">
    <property type="term" value="P:proteolysis"/>
    <property type="evidence" value="ECO:0007669"/>
    <property type="project" value="UniProtKB-KW"/>
</dbReference>
<dbReference type="EMBL" id="MU006217">
    <property type="protein sequence ID" value="KAF2832655.1"/>
    <property type="molecule type" value="Genomic_DNA"/>
</dbReference>
<dbReference type="InterPro" id="IPR033124">
    <property type="entry name" value="Ser_caboxypep_his_AS"/>
</dbReference>
<dbReference type="PROSITE" id="PS00560">
    <property type="entry name" value="CARBOXYPEPT_SER_HIS"/>
    <property type="match status" value="1"/>
</dbReference>
<keyword evidence="3" id="KW-0645">Protease</keyword>
<sequence length="594" mass="64377">MFKARAWAACSLALLASAASFSPKPEGITVVKSNKFPGVSISYKQTCICETTHGVKGYSGHVNLPRTESRNYESHMYFWFFEARHDAAKAPLTMWLSGGPGVPSSNAALNENGPCNVLEDSKTTQLNPWSWNEKVNMLYIDQPVQVGYSYDTLVNGTIDLVDSPFAYKPANFSTGVPETNLTFLTGTFASQKLANAPNTSVAAAPFIYEFMQTWMQEFPPYKPHTNNFSIWGQSYAGHYAPVIAAHFSTQNALIAASNKNSSAIPLHVETLGLVNACIDIDTQMPYYPKYAINNTYGIRAINQSQYDAAMAAEPMCKNMTATCRSLAANKDPRSIGNNADVNKACKGAFDYCFKNMHSAYTLSGRNVFDVTSPAYPQAFPPKWAAGYLNSADVQRDLGVGLNWTGQSVPVAVGFDTTGDFPLVRGVPILRSLLAHGTKVALVYGDQDYQCNWLGGEAVSLAIASAGFEGAGYADIHTNASYVGGVVRQVGGLSFSRVFQAGHAAPYYQPQTAQQIFNRVMFDTDVSTGTVASHNYTSSGPKTAWSVSEPLAYNKTAQCYVWDVLETCTPEEGIVLRSGRAVTRDFVLLGNGTVG</sequence>
<evidence type="ECO:0000256" key="2">
    <source>
        <dbReference type="ARBA" id="ARBA00022645"/>
    </source>
</evidence>
<evidence type="ECO:0000256" key="3">
    <source>
        <dbReference type="ARBA" id="ARBA00022670"/>
    </source>
</evidence>
<reference evidence="8" key="1">
    <citation type="journal article" date="2020" name="Stud. Mycol.">
        <title>101 Dothideomycetes genomes: a test case for predicting lifestyles and emergence of pathogens.</title>
        <authorList>
            <person name="Haridas S."/>
            <person name="Albert R."/>
            <person name="Binder M."/>
            <person name="Bloem J."/>
            <person name="Labutti K."/>
            <person name="Salamov A."/>
            <person name="Andreopoulos B."/>
            <person name="Baker S."/>
            <person name="Barry K."/>
            <person name="Bills G."/>
            <person name="Bluhm B."/>
            <person name="Cannon C."/>
            <person name="Castanera R."/>
            <person name="Culley D."/>
            <person name="Daum C."/>
            <person name="Ezra D."/>
            <person name="Gonzalez J."/>
            <person name="Henrissat B."/>
            <person name="Kuo A."/>
            <person name="Liang C."/>
            <person name="Lipzen A."/>
            <person name="Lutzoni F."/>
            <person name="Magnuson J."/>
            <person name="Mondo S."/>
            <person name="Nolan M."/>
            <person name="Ohm R."/>
            <person name="Pangilinan J."/>
            <person name="Park H.-J."/>
            <person name="Ramirez L."/>
            <person name="Alfaro M."/>
            <person name="Sun H."/>
            <person name="Tritt A."/>
            <person name="Yoshinaga Y."/>
            <person name="Zwiers L.-H."/>
            <person name="Turgeon B."/>
            <person name="Goodwin S."/>
            <person name="Spatafora J."/>
            <person name="Crous P."/>
            <person name="Grigoriev I."/>
        </authorList>
    </citation>
    <scope>NUCLEOTIDE SEQUENCE</scope>
    <source>
        <strain evidence="8">CBS 113818</strain>
    </source>
</reference>
<dbReference type="AlphaFoldDB" id="A0A6A7AJ82"/>
<dbReference type="PANTHER" id="PTHR11802:SF189">
    <property type="entry name" value="CARBOXYPEPTIDASE"/>
    <property type="match status" value="1"/>
</dbReference>
<evidence type="ECO:0000313" key="9">
    <source>
        <dbReference type="Proteomes" id="UP000799424"/>
    </source>
</evidence>
<protein>
    <submittedName>
        <fullName evidence="8">Alpha/beta-hydrolase</fullName>
    </submittedName>
</protein>
<keyword evidence="6" id="KW-0325">Glycoprotein</keyword>
<evidence type="ECO:0000256" key="4">
    <source>
        <dbReference type="ARBA" id="ARBA00022729"/>
    </source>
</evidence>